<proteinExistence type="predicted"/>
<evidence type="ECO:0000313" key="1">
    <source>
        <dbReference type="EMBL" id="CAA6799913.1"/>
    </source>
</evidence>
<evidence type="ECO:0008006" key="2">
    <source>
        <dbReference type="Google" id="ProtNLM"/>
    </source>
</evidence>
<name>A0A6S6S4R9_9BACT</name>
<organism evidence="1">
    <name type="scientific">uncultured Sulfurovum sp</name>
    <dbReference type="NCBI Taxonomy" id="269237"/>
    <lineage>
        <taxon>Bacteria</taxon>
        <taxon>Pseudomonadati</taxon>
        <taxon>Campylobacterota</taxon>
        <taxon>Epsilonproteobacteria</taxon>
        <taxon>Campylobacterales</taxon>
        <taxon>Sulfurovaceae</taxon>
        <taxon>Sulfurovum</taxon>
        <taxon>environmental samples</taxon>
    </lineage>
</organism>
<sequence>MKKIIILSLILTGLIHAVKYEITHIKKGGTLNVRDVPFMSTSEVVGRISSKTTGISIRECTELKDGSEWCYINAPYGGSNIEGWVSSYYLKEMSKKSKASKAHIQNFLHNFYMADEENYLDKLQVFYSFPMQKYLWYKNLSLRDLRVKKVREYKKWPNRDYRLTYMKILKRKSNYIDVQTTVRWQFTGHDDYENGKTVQKLRLIPSGNSFKVSALKNFKHTVFPKPIIVEDENVTLVEATDLNETSVELATTVPTPDLNKVYIKAGSFFATISPKYLASISQNGFPYMIQKVQQGDKVIRRVFIGPFNSVNEAKEALVSVRAKINELAYIQTNIQ</sequence>
<reference evidence="1" key="1">
    <citation type="submission" date="2020-01" db="EMBL/GenBank/DDBJ databases">
        <authorList>
            <person name="Meier V. D."/>
            <person name="Meier V D."/>
        </authorList>
    </citation>
    <scope>NUCLEOTIDE SEQUENCE</scope>
    <source>
        <strain evidence="1">HLG_WM_MAG_06</strain>
    </source>
</reference>
<dbReference type="AlphaFoldDB" id="A0A6S6S4R9"/>
<protein>
    <recommendedName>
        <fullName evidence="2">SPOR domain-containing protein</fullName>
    </recommendedName>
</protein>
<gene>
    <name evidence="1" type="ORF">HELGO_WM32587</name>
</gene>
<accession>A0A6S6S4R9</accession>
<dbReference type="Gene3D" id="2.30.30.40">
    <property type="entry name" value="SH3 Domains"/>
    <property type="match status" value="1"/>
</dbReference>
<dbReference type="EMBL" id="CACVAP010000027">
    <property type="protein sequence ID" value="CAA6799913.1"/>
    <property type="molecule type" value="Genomic_DNA"/>
</dbReference>